<dbReference type="PROSITE" id="PS00217">
    <property type="entry name" value="SUGAR_TRANSPORT_2"/>
    <property type="match status" value="1"/>
</dbReference>
<feature type="transmembrane region" description="Helical" evidence="8">
    <location>
        <begin position="67"/>
        <end position="88"/>
    </location>
</feature>
<dbReference type="InterPro" id="IPR005829">
    <property type="entry name" value="Sugar_transporter_CS"/>
</dbReference>
<evidence type="ECO:0000256" key="7">
    <source>
        <dbReference type="ARBA" id="ARBA00023136"/>
    </source>
</evidence>
<keyword evidence="11" id="KW-1185">Reference proteome</keyword>
<evidence type="ECO:0000256" key="2">
    <source>
        <dbReference type="ARBA" id="ARBA00022448"/>
    </source>
</evidence>
<feature type="transmembrane region" description="Helical" evidence="8">
    <location>
        <begin position="526"/>
        <end position="548"/>
    </location>
</feature>
<evidence type="ECO:0000259" key="9">
    <source>
        <dbReference type="PROSITE" id="PS50850"/>
    </source>
</evidence>
<evidence type="ECO:0000256" key="3">
    <source>
        <dbReference type="ARBA" id="ARBA00022475"/>
    </source>
</evidence>
<evidence type="ECO:0000256" key="4">
    <source>
        <dbReference type="ARBA" id="ARBA00022597"/>
    </source>
</evidence>
<dbReference type="PROSITE" id="PS00216">
    <property type="entry name" value="SUGAR_TRANSPORT_1"/>
    <property type="match status" value="1"/>
</dbReference>
<accession>A0AAD7ZIQ5</accession>
<feature type="non-terminal residue" evidence="10">
    <location>
        <position position="1"/>
    </location>
</feature>
<dbReference type="GO" id="GO:0005886">
    <property type="term" value="C:plasma membrane"/>
    <property type="evidence" value="ECO:0007669"/>
    <property type="project" value="UniProtKB-SubCell"/>
</dbReference>
<keyword evidence="3" id="KW-1003">Cell membrane</keyword>
<dbReference type="GO" id="GO:0022857">
    <property type="term" value="F:transmembrane transporter activity"/>
    <property type="evidence" value="ECO:0007669"/>
    <property type="project" value="InterPro"/>
</dbReference>
<evidence type="ECO:0000256" key="1">
    <source>
        <dbReference type="ARBA" id="ARBA00004651"/>
    </source>
</evidence>
<feature type="transmembrane region" description="Helical" evidence="8">
    <location>
        <begin position="254"/>
        <end position="278"/>
    </location>
</feature>
<keyword evidence="7 8" id="KW-0472">Membrane</keyword>
<dbReference type="Proteomes" id="UP001233999">
    <property type="component" value="Unassembled WGS sequence"/>
</dbReference>
<name>A0AAD7ZIQ5_DIPPU</name>
<dbReference type="InterPro" id="IPR005828">
    <property type="entry name" value="MFS_sugar_transport-like"/>
</dbReference>
<keyword evidence="2" id="KW-0813">Transport</keyword>
<feature type="transmembrane region" description="Helical" evidence="8">
    <location>
        <begin position="604"/>
        <end position="628"/>
    </location>
</feature>
<dbReference type="PROSITE" id="PS50850">
    <property type="entry name" value="MFS"/>
    <property type="match status" value="1"/>
</dbReference>
<gene>
    <name evidence="10" type="ORF">L9F63_023371</name>
</gene>
<feature type="transmembrane region" description="Helical" evidence="8">
    <location>
        <begin position="402"/>
        <end position="423"/>
    </location>
</feature>
<keyword evidence="6 8" id="KW-1133">Transmembrane helix</keyword>
<dbReference type="Pfam" id="PF00083">
    <property type="entry name" value="Sugar_tr"/>
    <property type="match status" value="2"/>
</dbReference>
<feature type="transmembrane region" description="Helical" evidence="8">
    <location>
        <begin position="220"/>
        <end position="242"/>
    </location>
</feature>
<feature type="transmembrane region" description="Helical" evidence="8">
    <location>
        <begin position="43"/>
        <end position="61"/>
    </location>
</feature>
<comment type="subcellular location">
    <subcellularLocation>
        <location evidence="1">Cell membrane</location>
        <topology evidence="1">Multi-pass membrane protein</topology>
    </subcellularLocation>
</comment>
<feature type="transmembrane region" description="Helical" evidence="8">
    <location>
        <begin position="320"/>
        <end position="341"/>
    </location>
</feature>
<evidence type="ECO:0000256" key="6">
    <source>
        <dbReference type="ARBA" id="ARBA00022989"/>
    </source>
</evidence>
<feature type="domain" description="Major facilitator superfamily (MFS) profile" evidence="9">
    <location>
        <begin position="1"/>
        <end position="345"/>
    </location>
</feature>
<dbReference type="Gene3D" id="1.20.1250.20">
    <property type="entry name" value="MFS general substrate transporter like domains"/>
    <property type="match status" value="2"/>
</dbReference>
<evidence type="ECO:0000313" key="10">
    <source>
        <dbReference type="EMBL" id="KAJ9581439.1"/>
    </source>
</evidence>
<feature type="transmembrane region" description="Helical" evidence="8">
    <location>
        <begin position="190"/>
        <end position="213"/>
    </location>
</feature>
<dbReference type="PRINTS" id="PR00171">
    <property type="entry name" value="SUGRTRNSPORT"/>
</dbReference>
<evidence type="ECO:0000256" key="8">
    <source>
        <dbReference type="SAM" id="Phobius"/>
    </source>
</evidence>
<keyword evidence="5 8" id="KW-0812">Transmembrane</keyword>
<feature type="transmembrane region" description="Helical" evidence="8">
    <location>
        <begin position="290"/>
        <end position="314"/>
    </location>
</feature>
<dbReference type="PANTHER" id="PTHR48021">
    <property type="match status" value="1"/>
</dbReference>
<dbReference type="InterPro" id="IPR003663">
    <property type="entry name" value="Sugar/inositol_transpt"/>
</dbReference>
<feature type="transmembrane region" description="Helical" evidence="8">
    <location>
        <begin position="157"/>
        <end position="178"/>
    </location>
</feature>
<dbReference type="InterPro" id="IPR020846">
    <property type="entry name" value="MFS_dom"/>
</dbReference>
<protein>
    <recommendedName>
        <fullName evidence="9">Major facilitator superfamily (MFS) profile domain-containing protein</fullName>
    </recommendedName>
</protein>
<evidence type="ECO:0000256" key="5">
    <source>
        <dbReference type="ARBA" id="ARBA00022692"/>
    </source>
</evidence>
<feature type="transmembrane region" description="Helical" evidence="8">
    <location>
        <begin position="491"/>
        <end position="514"/>
    </location>
</feature>
<feature type="transmembrane region" description="Helical" evidence="8">
    <location>
        <begin position="634"/>
        <end position="655"/>
    </location>
</feature>
<dbReference type="InterPro" id="IPR050549">
    <property type="entry name" value="MFS_Trehalose_Transporter"/>
</dbReference>
<dbReference type="EMBL" id="JASPKZ010007920">
    <property type="protein sequence ID" value="KAJ9581439.1"/>
    <property type="molecule type" value="Genomic_DNA"/>
</dbReference>
<comment type="caution">
    <text evidence="10">The sequence shown here is derived from an EMBL/GenBank/DDBJ whole genome shotgun (WGS) entry which is preliminary data.</text>
</comment>
<keyword evidence="4" id="KW-0762">Sugar transport</keyword>
<dbReference type="PANTHER" id="PTHR48021:SF1">
    <property type="entry name" value="GH07001P-RELATED"/>
    <property type="match status" value="1"/>
</dbReference>
<feature type="transmembrane region" description="Helical" evidence="8">
    <location>
        <begin position="568"/>
        <end position="592"/>
    </location>
</feature>
<reference evidence="10" key="1">
    <citation type="journal article" date="2023" name="IScience">
        <title>Live-bearing cockroach genome reveals convergent evolutionary mechanisms linked to viviparity in insects and beyond.</title>
        <authorList>
            <person name="Fouks B."/>
            <person name="Harrison M.C."/>
            <person name="Mikhailova A.A."/>
            <person name="Marchal E."/>
            <person name="English S."/>
            <person name="Carruthers M."/>
            <person name="Jennings E.C."/>
            <person name="Chiamaka E.L."/>
            <person name="Frigard R.A."/>
            <person name="Pippel M."/>
            <person name="Attardo G.M."/>
            <person name="Benoit J.B."/>
            <person name="Bornberg-Bauer E."/>
            <person name="Tobe S.S."/>
        </authorList>
    </citation>
    <scope>NUCLEOTIDE SEQUENCE</scope>
    <source>
        <strain evidence="10">Stay&amp;Tobe</strain>
    </source>
</reference>
<feature type="transmembrane region" description="Helical" evidence="8">
    <location>
        <begin position="378"/>
        <end position="395"/>
    </location>
</feature>
<proteinExistence type="predicted"/>
<dbReference type="AlphaFoldDB" id="A0AAD7ZIQ5"/>
<sequence>YLVFQVTMLYIARFIMDLSAGASGSVVPLYTEEISQTNIRGELGSYLGVSITIGILYVYAFGAFVPYIWLCIASLAVPLVFAVTFFWMPESPMYLLSKGRKVEAEKSLRWLHNISAEDSFEIEALLVEMEQSLKKPRNNSKFFSNFTKSSPVLKTTCLVIGLMIFQQLSGINGVISYTVDIFKAAGSTLSPYYCTLILGVVQVASNVIGSLLMDRLGRRFILLTSGAGMAASHLILSGFSLANNLGGDVSFVNWVPLLGLNLFVMCFSIGFGPVPWFMMVELSTSETRGWISSLGAFSNWTMVFLMTKVFTLMLTQWGQAITYGILCGFCVIATVFIFTCIPMLYSARFILGLATGASTVVVPLYTEEISETSIRGELGSYLDVAITIGILYVYAFGAFVPYIWLCIASIVVPLVLAVTFFWMPETPMYILSKGRKLEAEKSLRWLRNISTLHNSDIEVELIEMEKNSNKPRDNTKFFSNFTTNSPVLKSLFLVLGLMAFEQLSGVYAVEFYTVDIFKAAGSKLSPYYCTLIVGVVQAIATFTAALLMDRAGFSFAKDLGYDETYFNWIPLVAFNLYIVCFSIGFGPIPWFMMVELSTSETRGWISSLAVSFNWGMVFLMTKVFTLMLTQWGQAVTYGILCAICVIGSVFVFTCIPETKGKSREEIQAVLSGK</sequence>
<evidence type="ECO:0000313" key="11">
    <source>
        <dbReference type="Proteomes" id="UP001233999"/>
    </source>
</evidence>
<organism evidence="10 11">
    <name type="scientific">Diploptera punctata</name>
    <name type="common">Pacific beetle cockroach</name>
    <dbReference type="NCBI Taxonomy" id="6984"/>
    <lineage>
        <taxon>Eukaryota</taxon>
        <taxon>Metazoa</taxon>
        <taxon>Ecdysozoa</taxon>
        <taxon>Arthropoda</taxon>
        <taxon>Hexapoda</taxon>
        <taxon>Insecta</taxon>
        <taxon>Pterygota</taxon>
        <taxon>Neoptera</taxon>
        <taxon>Polyneoptera</taxon>
        <taxon>Dictyoptera</taxon>
        <taxon>Blattodea</taxon>
        <taxon>Blaberoidea</taxon>
        <taxon>Blaberidae</taxon>
        <taxon>Diplopterinae</taxon>
        <taxon>Diploptera</taxon>
    </lineage>
</organism>
<reference evidence="10" key="2">
    <citation type="submission" date="2023-05" db="EMBL/GenBank/DDBJ databases">
        <authorList>
            <person name="Fouks B."/>
        </authorList>
    </citation>
    <scope>NUCLEOTIDE SEQUENCE</scope>
    <source>
        <strain evidence="10">Stay&amp;Tobe</strain>
        <tissue evidence="10">Testes</tissue>
    </source>
</reference>
<feature type="transmembrane region" description="Helical" evidence="8">
    <location>
        <begin position="348"/>
        <end position="366"/>
    </location>
</feature>
<dbReference type="SUPFAM" id="SSF103473">
    <property type="entry name" value="MFS general substrate transporter"/>
    <property type="match status" value="2"/>
</dbReference>
<dbReference type="FunFam" id="1.20.1250.20:FF:000218">
    <property type="entry name" value="facilitated trehalose transporter Tret1"/>
    <property type="match status" value="1"/>
</dbReference>
<dbReference type="InterPro" id="IPR036259">
    <property type="entry name" value="MFS_trans_sf"/>
</dbReference>